<dbReference type="SUPFAM" id="SSF56112">
    <property type="entry name" value="Protein kinase-like (PK-like)"/>
    <property type="match status" value="1"/>
</dbReference>
<dbReference type="PROSITE" id="PS00109">
    <property type="entry name" value="PROTEIN_KINASE_TYR"/>
    <property type="match status" value="1"/>
</dbReference>
<reference evidence="5" key="1">
    <citation type="submission" date="2022-11" db="UniProtKB">
        <authorList>
            <consortium name="WormBaseParasite"/>
        </authorList>
    </citation>
    <scope>IDENTIFICATION</scope>
</reference>
<dbReference type="GO" id="GO:0005524">
    <property type="term" value="F:ATP binding"/>
    <property type="evidence" value="ECO:0007669"/>
    <property type="project" value="InterPro"/>
</dbReference>
<keyword evidence="1" id="KW-0812">Transmembrane</keyword>
<dbReference type="FunFam" id="1.10.510.10:FF:000994">
    <property type="entry name" value="Hypoxia Inhibited Receptor tyrosine kinase"/>
    <property type="match status" value="1"/>
</dbReference>
<dbReference type="Pfam" id="PF07714">
    <property type="entry name" value="PK_Tyr_Ser-Thr"/>
    <property type="match status" value="1"/>
</dbReference>
<organism evidence="4 5">
    <name type="scientific">Ditylenchus dipsaci</name>
    <dbReference type="NCBI Taxonomy" id="166011"/>
    <lineage>
        <taxon>Eukaryota</taxon>
        <taxon>Metazoa</taxon>
        <taxon>Ecdysozoa</taxon>
        <taxon>Nematoda</taxon>
        <taxon>Chromadorea</taxon>
        <taxon>Rhabditida</taxon>
        <taxon>Tylenchina</taxon>
        <taxon>Tylenchomorpha</taxon>
        <taxon>Sphaerularioidea</taxon>
        <taxon>Anguinidae</taxon>
        <taxon>Anguininae</taxon>
        <taxon>Ditylenchus</taxon>
    </lineage>
</organism>
<dbReference type="InterPro" id="IPR020635">
    <property type="entry name" value="Tyr_kinase_cat_dom"/>
</dbReference>
<protein>
    <submittedName>
        <fullName evidence="5">Protein kinase domain-containing protein</fullName>
    </submittedName>
</protein>
<feature type="transmembrane region" description="Helical" evidence="1">
    <location>
        <begin position="488"/>
        <end position="512"/>
    </location>
</feature>
<dbReference type="PROSITE" id="PS50011">
    <property type="entry name" value="PROTEIN_KINASE_DOM"/>
    <property type="match status" value="1"/>
</dbReference>
<keyword evidence="4" id="KW-1185">Reference proteome</keyword>
<keyword evidence="1" id="KW-1133">Transmembrane helix</keyword>
<sequence length="894" mass="101657">MITRLKRPCSKYLAIIPIILFFLFIDHYANGQDSDENLPVRTACFVRCALLECSGKESTQLKQCKEKCQPYGRPELCKKEDALCWSKCKNLPELPVAKGSGQQKRMESPKNLIASYNPNSDYGIDLKWNDVDGAQLYMRSRISNSTTKIAKLRTPKDVFCEDVDLRVAAVSAVSQISPFSEAAIVEKPKPLISAKMKLHSLVLENTPFELGEYKSNGTLKMALEYDVKKWLFGPKDLEVQPIFHMMSCAIADLENAVPTPDFYQGSAPNTVEAKLGADMMYRRCRFVFAVEDVRSNHCSSTFHISAGNDDFSTLDINCDTVTNCAKVERIEPPVCGQIDKFNATVINPDKVDWENPKSPVAVNISFEPILRRSRKKDPLYYVALYGNALNYSSVEERTFLGINMTDVLGNASNCEQLLPNGNCKNTPFHNIRITNLTMDHLYGVMLCAVMNPKDLDFSVFNITQKDRKPKTNAIFISSENFRPKPSKLLLIVGAVGAPVLLLILLALALLVWNGRQRDYIKRKKMALDLMRRETEQRYTDLPKRNDLWELERRNLIIYEDKKLGSGAFGAVYLGRLIGAAKGSKDAQSTLGVNLMRAENCEVAVKMLPEYADELSKSEFLREIGLMKTLGYHERLVNMLACVTNSEPYCLVMEHCSDGDLLHFLRDRCNYMLKLDKDGIDYSDPNCEYQFDPEMVMTVKQLLMYAVQISYGLEYLSQKGFVHRDVAARNVLVHQKHSVKIGDFGLCRYIYADSANYKGKGGRLPVKWMSIEAIRHYEFTTNSDIWSFGVLMFEIITLGGTPYPGIQPDDILSFLENGGRIPQPDNCPDEFYEVMKSCWCTDPHQRPEFSTIRQQLALQLERITDEYSYLKLDSQKDYYNVSYKEQAKELVELNN</sequence>
<dbReference type="SMART" id="SM00219">
    <property type="entry name" value="TyrKc"/>
    <property type="match status" value="1"/>
</dbReference>
<dbReference type="GO" id="GO:0004714">
    <property type="term" value="F:transmembrane receptor protein tyrosine kinase activity"/>
    <property type="evidence" value="ECO:0007669"/>
    <property type="project" value="TreeGrafter"/>
</dbReference>
<dbReference type="GO" id="GO:0043235">
    <property type="term" value="C:receptor complex"/>
    <property type="evidence" value="ECO:0007669"/>
    <property type="project" value="TreeGrafter"/>
</dbReference>
<keyword evidence="2" id="KW-0732">Signal</keyword>
<dbReference type="InterPro" id="IPR011009">
    <property type="entry name" value="Kinase-like_dom_sf"/>
</dbReference>
<dbReference type="PRINTS" id="PR00109">
    <property type="entry name" value="TYRKINASE"/>
</dbReference>
<evidence type="ECO:0000313" key="4">
    <source>
        <dbReference type="Proteomes" id="UP000887574"/>
    </source>
</evidence>
<evidence type="ECO:0000256" key="1">
    <source>
        <dbReference type="SAM" id="Phobius"/>
    </source>
</evidence>
<dbReference type="InterPro" id="IPR050122">
    <property type="entry name" value="RTK"/>
</dbReference>
<dbReference type="Proteomes" id="UP000887574">
    <property type="component" value="Unplaced"/>
</dbReference>
<dbReference type="InterPro" id="IPR000719">
    <property type="entry name" value="Prot_kinase_dom"/>
</dbReference>
<dbReference type="InterPro" id="IPR001245">
    <property type="entry name" value="Ser-Thr/Tyr_kinase_cat_dom"/>
</dbReference>
<dbReference type="GO" id="GO:0005886">
    <property type="term" value="C:plasma membrane"/>
    <property type="evidence" value="ECO:0007669"/>
    <property type="project" value="TreeGrafter"/>
</dbReference>
<dbReference type="GO" id="GO:0007169">
    <property type="term" value="P:cell surface receptor protein tyrosine kinase signaling pathway"/>
    <property type="evidence" value="ECO:0007669"/>
    <property type="project" value="TreeGrafter"/>
</dbReference>
<name>A0A915D860_9BILA</name>
<dbReference type="PANTHER" id="PTHR24416">
    <property type="entry name" value="TYROSINE-PROTEIN KINASE RECEPTOR"/>
    <property type="match status" value="1"/>
</dbReference>
<evidence type="ECO:0000256" key="2">
    <source>
        <dbReference type="SAM" id="SignalP"/>
    </source>
</evidence>
<proteinExistence type="predicted"/>
<evidence type="ECO:0000313" key="5">
    <source>
        <dbReference type="WBParaSite" id="jg16473"/>
    </source>
</evidence>
<accession>A0A915D860</accession>
<feature type="signal peptide" evidence="2">
    <location>
        <begin position="1"/>
        <end position="31"/>
    </location>
</feature>
<dbReference type="AlphaFoldDB" id="A0A915D860"/>
<dbReference type="InterPro" id="IPR008266">
    <property type="entry name" value="Tyr_kinase_AS"/>
</dbReference>
<dbReference type="Gene3D" id="3.30.200.20">
    <property type="entry name" value="Phosphorylase Kinase, domain 1"/>
    <property type="match status" value="1"/>
</dbReference>
<dbReference type="WBParaSite" id="jg16473">
    <property type="protein sequence ID" value="jg16473"/>
    <property type="gene ID" value="jg16473"/>
</dbReference>
<dbReference type="PANTHER" id="PTHR24416:SF583">
    <property type="entry name" value="RECEPTOR PROTEIN-TYROSINE KINASE"/>
    <property type="match status" value="1"/>
</dbReference>
<feature type="domain" description="Protein kinase" evidence="3">
    <location>
        <begin position="557"/>
        <end position="857"/>
    </location>
</feature>
<evidence type="ECO:0000259" key="3">
    <source>
        <dbReference type="PROSITE" id="PS50011"/>
    </source>
</evidence>
<dbReference type="CDD" id="cd00192">
    <property type="entry name" value="PTKc"/>
    <property type="match status" value="1"/>
</dbReference>
<keyword evidence="1" id="KW-0472">Membrane</keyword>
<feature type="chain" id="PRO_5037111236" evidence="2">
    <location>
        <begin position="32"/>
        <end position="894"/>
    </location>
</feature>
<dbReference type="Gene3D" id="1.10.510.10">
    <property type="entry name" value="Transferase(Phosphotransferase) domain 1"/>
    <property type="match status" value="1"/>
</dbReference>